<evidence type="ECO:0000313" key="1">
    <source>
        <dbReference type="EMBL" id="GAP16000.1"/>
    </source>
</evidence>
<proteinExistence type="predicted"/>
<gene>
    <name evidence="1" type="ORF">LARV_03795</name>
</gene>
<organism evidence="1">
    <name type="scientific">Longilinea arvoryzae</name>
    <dbReference type="NCBI Taxonomy" id="360412"/>
    <lineage>
        <taxon>Bacteria</taxon>
        <taxon>Bacillati</taxon>
        <taxon>Chloroflexota</taxon>
        <taxon>Anaerolineae</taxon>
        <taxon>Anaerolineales</taxon>
        <taxon>Anaerolineaceae</taxon>
        <taxon>Longilinea</taxon>
    </lineage>
</organism>
<dbReference type="RefSeq" id="WP_075075397.1">
    <property type="nucleotide sequence ID" value="NZ_DF967973.1"/>
</dbReference>
<sequence>MPAPDSICDLVQRFQLGLHKRLAAAGSPQEKELQRQIAYTDREIDALVYELYGLTGGGIRIVEGGVGTTGCCVFGIIR</sequence>
<accession>A0A0K8MXS0</accession>
<protein>
    <submittedName>
        <fullName evidence="1">Uncharacterized protein</fullName>
    </submittedName>
</protein>
<reference evidence="1" key="1">
    <citation type="submission" date="2015-07" db="EMBL/GenBank/DDBJ databases">
        <title>Draft Genome Sequences of Anaerolinea thermolimosa IMO-1, Bellilinea caldifistulae GOMI-1, Leptolinea tardivitalis YMTK-2, Levilinea saccharolytica KIBI-1,Longilinea arvoryzae KOME-1, Previously Described as Members of the Anaerolineaceae (Chloroflexi).</title>
        <authorList>
            <person name="Sekiguchi Y."/>
            <person name="Ohashi A."/>
            <person name="Matsuura N."/>
            <person name="Tourlousse M.D."/>
        </authorList>
    </citation>
    <scope>NUCLEOTIDE SEQUENCE [LARGE SCALE GENOMIC DNA]</scope>
    <source>
        <strain evidence="1">KOME-1</strain>
    </source>
</reference>
<keyword evidence="2" id="KW-1185">Reference proteome</keyword>
<dbReference type="AlphaFoldDB" id="A0A0K8MXS0"/>
<dbReference type="EMBL" id="DF967973">
    <property type="protein sequence ID" value="GAP16000.1"/>
    <property type="molecule type" value="Genomic_DNA"/>
</dbReference>
<dbReference type="Proteomes" id="UP000055060">
    <property type="component" value="Unassembled WGS sequence"/>
</dbReference>
<evidence type="ECO:0000313" key="2">
    <source>
        <dbReference type="Proteomes" id="UP000055060"/>
    </source>
</evidence>
<name>A0A0K8MXS0_9CHLR</name>